<keyword evidence="1" id="KW-0809">Transit peptide</keyword>
<comment type="function">
    <text evidence="1">Essential component of the TIM23 complex, a complex that mediates the translocation of transit peptide-containing proteins across the mitochondrial inner membrane.</text>
</comment>
<comment type="caution">
    <text evidence="3">The sequence shown here is derived from an EMBL/GenBank/DDBJ whole genome shotgun (WGS) entry which is preliminary data.</text>
</comment>
<keyword evidence="4" id="KW-1185">Reference proteome</keyword>
<evidence type="ECO:0000259" key="2">
    <source>
        <dbReference type="PROSITE" id="PS50969"/>
    </source>
</evidence>
<dbReference type="InterPro" id="IPR004274">
    <property type="entry name" value="FCP1_dom"/>
</dbReference>
<keyword evidence="1" id="KW-0653">Protein transport</keyword>
<dbReference type="Pfam" id="PF03031">
    <property type="entry name" value="NIF"/>
    <property type="match status" value="1"/>
</dbReference>
<dbReference type="SUPFAM" id="SSF56784">
    <property type="entry name" value="HAD-like"/>
    <property type="match status" value="1"/>
</dbReference>
<dbReference type="Gene3D" id="3.40.50.1000">
    <property type="entry name" value="HAD superfamily/HAD-like"/>
    <property type="match status" value="1"/>
</dbReference>
<gene>
    <name evidence="3" type="ORF">TrCOL_g11862</name>
</gene>
<dbReference type="GO" id="GO:0015031">
    <property type="term" value="P:protein transport"/>
    <property type="evidence" value="ECO:0007669"/>
    <property type="project" value="UniProtKB-KW"/>
</dbReference>
<accession>A0A9W7L6I2</accession>
<dbReference type="InterPro" id="IPR023214">
    <property type="entry name" value="HAD_sf"/>
</dbReference>
<comment type="subcellular location">
    <subcellularLocation>
        <location evidence="1">Mitochondrion inner membrane</location>
        <topology evidence="1">Single-pass membrane protein</topology>
    </subcellularLocation>
</comment>
<protein>
    <recommendedName>
        <fullName evidence="1">Mitochondrial import inner membrane translocase subunit TIM50</fullName>
    </recommendedName>
</protein>
<dbReference type="InterPro" id="IPR050365">
    <property type="entry name" value="TIM50"/>
</dbReference>
<dbReference type="SMART" id="SM00577">
    <property type="entry name" value="CPDc"/>
    <property type="match status" value="1"/>
</dbReference>
<dbReference type="PROSITE" id="PS50969">
    <property type="entry name" value="FCP1"/>
    <property type="match status" value="1"/>
</dbReference>
<dbReference type="AlphaFoldDB" id="A0A9W7L6I2"/>
<dbReference type="OrthoDB" id="277011at2759"/>
<dbReference type="PANTHER" id="PTHR12210">
    <property type="entry name" value="DULLARD PROTEIN PHOSPHATASE"/>
    <property type="match status" value="1"/>
</dbReference>
<name>A0A9W7L6I2_9STRA</name>
<dbReference type="Proteomes" id="UP001165065">
    <property type="component" value="Unassembled WGS sequence"/>
</dbReference>
<sequence>MDECLIHSQFFGGTEYRQLESRPDLLSGSDPSSSPSKKVEHFDLELPDGDVVRVNKRPGLDAFLKSVSSQYEVHVFTAAMSVYASPVLDVLDPSNTIFTQRYYRECCVYDEDLNVYVKDLTNLDLDHPMSRVVLVDNNPMSFLSQPSNGILVSNFYDDPEDATLGAVEGVLERIEGEEDVRGTLDNMFGLRDALRDVREKGPRR</sequence>
<keyword evidence="1" id="KW-0496">Mitochondrion</keyword>
<evidence type="ECO:0000313" key="4">
    <source>
        <dbReference type="Proteomes" id="UP001165065"/>
    </source>
</evidence>
<proteinExistence type="inferred from homology"/>
<comment type="subunit">
    <text evidence="1">Component of the TIM23 complex.</text>
</comment>
<evidence type="ECO:0000313" key="3">
    <source>
        <dbReference type="EMBL" id="GMI33803.1"/>
    </source>
</evidence>
<comment type="similarity">
    <text evidence="1">Belongs to the TIM50 family.</text>
</comment>
<organism evidence="3 4">
    <name type="scientific">Triparma columacea</name>
    <dbReference type="NCBI Taxonomy" id="722753"/>
    <lineage>
        <taxon>Eukaryota</taxon>
        <taxon>Sar</taxon>
        <taxon>Stramenopiles</taxon>
        <taxon>Ochrophyta</taxon>
        <taxon>Bolidophyceae</taxon>
        <taxon>Parmales</taxon>
        <taxon>Triparmaceae</taxon>
        <taxon>Triparma</taxon>
    </lineage>
</organism>
<dbReference type="InterPro" id="IPR036412">
    <property type="entry name" value="HAD-like_sf"/>
</dbReference>
<reference evidence="4" key="1">
    <citation type="journal article" date="2023" name="Commun. Biol.">
        <title>Genome analysis of Parmales, the sister group of diatoms, reveals the evolutionary specialization of diatoms from phago-mixotrophs to photoautotrophs.</title>
        <authorList>
            <person name="Ban H."/>
            <person name="Sato S."/>
            <person name="Yoshikawa S."/>
            <person name="Yamada K."/>
            <person name="Nakamura Y."/>
            <person name="Ichinomiya M."/>
            <person name="Sato N."/>
            <person name="Blanc-Mathieu R."/>
            <person name="Endo H."/>
            <person name="Kuwata A."/>
            <person name="Ogata H."/>
        </authorList>
    </citation>
    <scope>NUCLEOTIDE SEQUENCE [LARGE SCALE GENOMIC DNA]</scope>
</reference>
<keyword evidence="1" id="KW-0811">Translocation</keyword>
<dbReference type="CDD" id="cd07521">
    <property type="entry name" value="HAD_FCP1-like"/>
    <property type="match status" value="1"/>
</dbReference>
<evidence type="ECO:0000256" key="1">
    <source>
        <dbReference type="RuleBase" id="RU365079"/>
    </source>
</evidence>
<feature type="domain" description="FCP1 homology" evidence="2">
    <location>
        <begin position="1"/>
        <end position="174"/>
    </location>
</feature>
<keyword evidence="1" id="KW-0813">Transport</keyword>
<dbReference type="GO" id="GO:0005744">
    <property type="term" value="C:TIM23 mitochondrial import inner membrane translocase complex"/>
    <property type="evidence" value="ECO:0007669"/>
    <property type="project" value="UniProtKB-UniRule"/>
</dbReference>
<dbReference type="EMBL" id="BRYA01000832">
    <property type="protein sequence ID" value="GMI33803.1"/>
    <property type="molecule type" value="Genomic_DNA"/>
</dbReference>